<reference evidence="1 2" key="1">
    <citation type="journal article" date="2014" name="BMC Genomics">
        <title>Comparative genome sequencing reveals chemotype-specific gene clusters in the toxigenic black mold Stachybotrys.</title>
        <authorList>
            <person name="Semeiks J."/>
            <person name="Borek D."/>
            <person name="Otwinowski Z."/>
            <person name="Grishin N.V."/>
        </authorList>
    </citation>
    <scope>NUCLEOTIDE SEQUENCE [LARGE SCALE GENOMIC DNA]</scope>
    <source>
        <strain evidence="1 2">IBT 40285</strain>
    </source>
</reference>
<accession>A0A084Q9K0</accession>
<organism evidence="1 2">
    <name type="scientific">Stachybotrys chlorohalonatus (strain IBT 40285)</name>
    <dbReference type="NCBI Taxonomy" id="1283841"/>
    <lineage>
        <taxon>Eukaryota</taxon>
        <taxon>Fungi</taxon>
        <taxon>Dikarya</taxon>
        <taxon>Ascomycota</taxon>
        <taxon>Pezizomycotina</taxon>
        <taxon>Sordariomycetes</taxon>
        <taxon>Hypocreomycetidae</taxon>
        <taxon>Hypocreales</taxon>
        <taxon>Stachybotryaceae</taxon>
        <taxon>Stachybotrys</taxon>
    </lineage>
</organism>
<evidence type="ECO:0008006" key="3">
    <source>
        <dbReference type="Google" id="ProtNLM"/>
    </source>
</evidence>
<keyword evidence="2" id="KW-1185">Reference proteome</keyword>
<name>A0A084Q9K0_STAC4</name>
<evidence type="ECO:0000313" key="1">
    <source>
        <dbReference type="EMBL" id="KFA60635.1"/>
    </source>
</evidence>
<evidence type="ECO:0000313" key="2">
    <source>
        <dbReference type="Proteomes" id="UP000028524"/>
    </source>
</evidence>
<dbReference type="EMBL" id="KL660902">
    <property type="protein sequence ID" value="KFA60635.1"/>
    <property type="molecule type" value="Genomic_DNA"/>
</dbReference>
<proteinExistence type="predicted"/>
<dbReference type="STRING" id="1283841.A0A084Q9K0"/>
<gene>
    <name evidence="1" type="ORF">S40285_10856</name>
</gene>
<dbReference type="AlphaFoldDB" id="A0A084Q9K0"/>
<dbReference type="OMA" id="VICEITT"/>
<protein>
    <recommendedName>
        <fullName evidence="3">Myb/SANT-like domain-containing protein</fullName>
    </recommendedName>
</protein>
<dbReference type="HOGENOM" id="CLU_1074316_0_0_1"/>
<dbReference type="InParanoid" id="A0A084Q9K0"/>
<dbReference type="OrthoDB" id="5106836at2759"/>
<dbReference type="Proteomes" id="UP000028524">
    <property type="component" value="Unassembled WGS sequence"/>
</dbReference>
<sequence length="259" mass="29458">MMRNRIRFLRQWWRVFREVYNLPGTGYDHETGRVSVSADNWDKIIRRYSENGRKVMQNGLWVDEGLKYGECYHIFKLDRRAGTNIRRPDDETYFAATSRDDDEEPSDSIAVSQEVQDSCPQASQLSPVTEAVSESVELNEESAVENQTYGVIQPPPLSTVKAPQRNIIAKGRQQGHNEAQVSMDGLANIPLAVKELTASWRARQQAQLLPVGSIEVEAFAKALDSVRELQESLGLKLTLQVMKWLKQDPKNAVMLKILR</sequence>